<evidence type="ECO:0000256" key="2">
    <source>
        <dbReference type="ARBA" id="ARBA00004777"/>
    </source>
</evidence>
<proteinExistence type="inferred from homology"/>
<dbReference type="CDD" id="cd00537">
    <property type="entry name" value="MTHFR"/>
    <property type="match status" value="1"/>
</dbReference>
<dbReference type="GO" id="GO:0005829">
    <property type="term" value="C:cytosol"/>
    <property type="evidence" value="ECO:0007669"/>
    <property type="project" value="TreeGrafter"/>
</dbReference>
<dbReference type="GO" id="GO:0035999">
    <property type="term" value="P:tetrahydrofolate interconversion"/>
    <property type="evidence" value="ECO:0007669"/>
    <property type="project" value="UniProtKB-UniPathway"/>
</dbReference>
<protein>
    <recommendedName>
        <fullName evidence="8">Methylenetetrahydrofolate reductase</fullName>
    </recommendedName>
</protein>
<evidence type="ECO:0000256" key="7">
    <source>
        <dbReference type="ARBA" id="ARBA00048628"/>
    </source>
</evidence>
<dbReference type="InterPro" id="IPR029041">
    <property type="entry name" value="FAD-linked_oxidoreductase-like"/>
</dbReference>
<dbReference type="PANTHER" id="PTHR45754">
    <property type="entry name" value="METHYLENETETRAHYDROFOLATE REDUCTASE"/>
    <property type="match status" value="1"/>
</dbReference>
<dbReference type="SUPFAM" id="SSF51730">
    <property type="entry name" value="FAD-linked oxidoreductase"/>
    <property type="match status" value="1"/>
</dbReference>
<keyword evidence="4 8" id="KW-0285">Flavoprotein</keyword>
<name>A0A6N7X8Z0_9ACTN</name>
<comment type="caution">
    <text evidence="9">The sequence shown here is derived from an EMBL/GenBank/DDBJ whole genome shotgun (WGS) entry which is preliminary data.</text>
</comment>
<dbReference type="InterPro" id="IPR003171">
    <property type="entry name" value="Mehydrof_redctse-like"/>
</dbReference>
<dbReference type="GO" id="GO:0071949">
    <property type="term" value="F:FAD binding"/>
    <property type="evidence" value="ECO:0007669"/>
    <property type="project" value="TreeGrafter"/>
</dbReference>
<accession>A0A6N7X8Z0</accession>
<comment type="similarity">
    <text evidence="3 8">Belongs to the methylenetetrahydrofolate reductase family.</text>
</comment>
<dbReference type="EMBL" id="VUNC01000001">
    <property type="protein sequence ID" value="MST72002.1"/>
    <property type="molecule type" value="Genomic_DNA"/>
</dbReference>
<evidence type="ECO:0000256" key="5">
    <source>
        <dbReference type="ARBA" id="ARBA00022827"/>
    </source>
</evidence>
<dbReference type="UniPathway" id="UPA00193"/>
<comment type="pathway">
    <text evidence="2 8">One-carbon metabolism; tetrahydrofolate interconversion.</text>
</comment>
<evidence type="ECO:0000256" key="6">
    <source>
        <dbReference type="ARBA" id="ARBA00023002"/>
    </source>
</evidence>
<dbReference type="Proteomes" id="UP000469325">
    <property type="component" value="Unassembled WGS sequence"/>
</dbReference>
<evidence type="ECO:0000256" key="4">
    <source>
        <dbReference type="ARBA" id="ARBA00022630"/>
    </source>
</evidence>
<evidence type="ECO:0000256" key="3">
    <source>
        <dbReference type="ARBA" id="ARBA00006743"/>
    </source>
</evidence>
<dbReference type="GO" id="GO:0106312">
    <property type="term" value="F:methylenetetrahydrofolate reductase (NADH) activity"/>
    <property type="evidence" value="ECO:0007669"/>
    <property type="project" value="UniProtKB-EC"/>
</dbReference>
<comment type="cofactor">
    <cofactor evidence="1 8">
        <name>FAD</name>
        <dbReference type="ChEBI" id="CHEBI:57692"/>
    </cofactor>
</comment>
<sequence>MRPRGEPTVLIRDILSSKQSFSFEIFPPKGEMSVDQAADVASQLCENHPDWISVTFSAGGSGNSQNTVSIARRIEESGKTTALAHLTCMGATKADVDRYVEEFRSAGVHNVLALRGDRVPGREPIDFEHASDLIAYLRDKGFCLGGACYPEGHLESDSLRQDIENLKRKQNSGVDFLVTQLFFTNEDFYRFRDECSRARVKVPIVCGIMPFTSVKQIQRMAFNCGASIPVSVIRRLARAGEDPAAQRQAGLEYACEQICDLAANGVDGIHIYSMNKPEVGRATHDALASCGYLRG</sequence>
<reference evidence="9 10" key="1">
    <citation type="submission" date="2019-08" db="EMBL/GenBank/DDBJ databases">
        <title>In-depth cultivation of the pig gut microbiome towards novel bacterial diversity and tailored functional studies.</title>
        <authorList>
            <person name="Wylensek D."/>
            <person name="Hitch T.C.A."/>
            <person name="Clavel T."/>
        </authorList>
    </citation>
    <scope>NUCLEOTIDE SEQUENCE [LARGE SCALE GENOMIC DNA]</scope>
    <source>
        <strain evidence="9 10">CA-Schmier-601-WT-1</strain>
    </source>
</reference>
<dbReference type="AlphaFoldDB" id="A0A6N7X8Z0"/>
<dbReference type="Pfam" id="PF02219">
    <property type="entry name" value="MTHFR"/>
    <property type="match status" value="1"/>
</dbReference>
<comment type="catalytic activity">
    <reaction evidence="7">
        <text>(6S)-5-methyl-5,6,7,8-tetrahydrofolate + NAD(+) = (6R)-5,10-methylene-5,6,7,8-tetrahydrofolate + NADH + H(+)</text>
        <dbReference type="Rhea" id="RHEA:19821"/>
        <dbReference type="ChEBI" id="CHEBI:15378"/>
        <dbReference type="ChEBI" id="CHEBI:15636"/>
        <dbReference type="ChEBI" id="CHEBI:18608"/>
        <dbReference type="ChEBI" id="CHEBI:57540"/>
        <dbReference type="ChEBI" id="CHEBI:57945"/>
        <dbReference type="EC" id="1.5.1.54"/>
    </reaction>
    <physiologicalReaction direction="right-to-left" evidence="7">
        <dbReference type="Rhea" id="RHEA:19823"/>
    </physiologicalReaction>
</comment>
<evidence type="ECO:0000313" key="10">
    <source>
        <dbReference type="Proteomes" id="UP000469325"/>
    </source>
</evidence>
<evidence type="ECO:0000313" key="9">
    <source>
        <dbReference type="EMBL" id="MST72002.1"/>
    </source>
</evidence>
<evidence type="ECO:0000256" key="1">
    <source>
        <dbReference type="ARBA" id="ARBA00001974"/>
    </source>
</evidence>
<dbReference type="PANTHER" id="PTHR45754:SF3">
    <property type="entry name" value="METHYLENETETRAHYDROFOLATE REDUCTASE (NADPH)"/>
    <property type="match status" value="1"/>
</dbReference>
<keyword evidence="6 8" id="KW-0560">Oxidoreductase</keyword>
<dbReference type="Gene3D" id="3.20.20.220">
    <property type="match status" value="1"/>
</dbReference>
<evidence type="ECO:0000256" key="8">
    <source>
        <dbReference type="RuleBase" id="RU003862"/>
    </source>
</evidence>
<gene>
    <name evidence="9" type="ORF">FYJ68_02600</name>
</gene>
<dbReference type="GO" id="GO:0009086">
    <property type="term" value="P:methionine biosynthetic process"/>
    <property type="evidence" value="ECO:0007669"/>
    <property type="project" value="TreeGrafter"/>
</dbReference>
<keyword evidence="10" id="KW-1185">Reference proteome</keyword>
<keyword evidence="5 8" id="KW-0274">FAD</keyword>
<organism evidence="9 10">
    <name type="scientific">Olsenella porci</name>
    <dbReference type="NCBI Taxonomy" id="2652279"/>
    <lineage>
        <taxon>Bacteria</taxon>
        <taxon>Bacillati</taxon>
        <taxon>Actinomycetota</taxon>
        <taxon>Coriobacteriia</taxon>
        <taxon>Coriobacteriales</taxon>
        <taxon>Atopobiaceae</taxon>
        <taxon>Olsenella</taxon>
    </lineage>
</organism>